<dbReference type="VEuPathDB" id="FungiDB:MYCFIDRAFT_177345"/>
<feature type="compositionally biased region" description="Polar residues" evidence="1">
    <location>
        <begin position="87"/>
        <end position="98"/>
    </location>
</feature>
<dbReference type="KEGG" id="pfj:MYCFIDRAFT_177345"/>
<dbReference type="EMBL" id="KB446561">
    <property type="protein sequence ID" value="EME80397.1"/>
    <property type="molecule type" value="Genomic_DNA"/>
</dbReference>
<accession>M3ASB6</accession>
<organism evidence="2 3">
    <name type="scientific">Pseudocercospora fijiensis (strain CIRAD86)</name>
    <name type="common">Black leaf streak disease fungus</name>
    <name type="synonym">Mycosphaerella fijiensis</name>
    <dbReference type="NCBI Taxonomy" id="383855"/>
    <lineage>
        <taxon>Eukaryota</taxon>
        <taxon>Fungi</taxon>
        <taxon>Dikarya</taxon>
        <taxon>Ascomycota</taxon>
        <taxon>Pezizomycotina</taxon>
        <taxon>Dothideomycetes</taxon>
        <taxon>Dothideomycetidae</taxon>
        <taxon>Mycosphaerellales</taxon>
        <taxon>Mycosphaerellaceae</taxon>
        <taxon>Pseudocercospora</taxon>
    </lineage>
</organism>
<keyword evidence="3" id="KW-1185">Reference proteome</keyword>
<protein>
    <submittedName>
        <fullName evidence="2">Uncharacterized protein</fullName>
    </submittedName>
</protein>
<dbReference type="HOGENOM" id="CLU_2334549_0_0_1"/>
<dbReference type="RefSeq" id="XP_007929345.1">
    <property type="nucleotide sequence ID" value="XM_007931154.1"/>
</dbReference>
<evidence type="ECO:0000313" key="3">
    <source>
        <dbReference type="Proteomes" id="UP000016932"/>
    </source>
</evidence>
<proteinExistence type="predicted"/>
<evidence type="ECO:0000313" key="2">
    <source>
        <dbReference type="EMBL" id="EME80397.1"/>
    </source>
</evidence>
<dbReference type="Proteomes" id="UP000016932">
    <property type="component" value="Unassembled WGS sequence"/>
</dbReference>
<feature type="region of interest" description="Disordered" evidence="1">
    <location>
        <begin position="77"/>
        <end position="98"/>
    </location>
</feature>
<gene>
    <name evidence="2" type="ORF">MYCFIDRAFT_177345</name>
</gene>
<dbReference type="AlphaFoldDB" id="M3ASB6"/>
<name>M3ASB6_PSEFD</name>
<dbReference type="GeneID" id="19333723"/>
<evidence type="ECO:0000256" key="1">
    <source>
        <dbReference type="SAM" id="MobiDB-lite"/>
    </source>
</evidence>
<sequence length="98" mass="10858">MALRRAQRPSHSYARLRRCLVGKLSPCGTEDLDHCWRTLVASSSTPVMRASHEPPAIRTNFGPLVLAVQVMSQKVAENWRDEGRTGNGKSTTKNKLNG</sequence>
<reference evidence="2 3" key="1">
    <citation type="journal article" date="2012" name="PLoS Pathog.">
        <title>Diverse lifestyles and strategies of plant pathogenesis encoded in the genomes of eighteen Dothideomycetes fungi.</title>
        <authorList>
            <person name="Ohm R.A."/>
            <person name="Feau N."/>
            <person name="Henrissat B."/>
            <person name="Schoch C.L."/>
            <person name="Horwitz B.A."/>
            <person name="Barry K.W."/>
            <person name="Condon B.J."/>
            <person name="Copeland A.C."/>
            <person name="Dhillon B."/>
            <person name="Glaser F."/>
            <person name="Hesse C.N."/>
            <person name="Kosti I."/>
            <person name="LaButti K."/>
            <person name="Lindquist E.A."/>
            <person name="Lucas S."/>
            <person name="Salamov A.A."/>
            <person name="Bradshaw R.E."/>
            <person name="Ciuffetti L."/>
            <person name="Hamelin R.C."/>
            <person name="Kema G.H.J."/>
            <person name="Lawrence C."/>
            <person name="Scott J.A."/>
            <person name="Spatafora J.W."/>
            <person name="Turgeon B.G."/>
            <person name="de Wit P.J.G.M."/>
            <person name="Zhong S."/>
            <person name="Goodwin S.B."/>
            <person name="Grigoriev I.V."/>
        </authorList>
    </citation>
    <scope>NUCLEOTIDE SEQUENCE [LARGE SCALE GENOMIC DNA]</scope>
    <source>
        <strain evidence="2 3">CIRAD86</strain>
    </source>
</reference>